<proteinExistence type="predicted"/>
<dbReference type="EMBL" id="JAFFHA010000008">
    <property type="protein sequence ID" value="KAK4651590.1"/>
    <property type="molecule type" value="Genomic_DNA"/>
</dbReference>
<dbReference type="RefSeq" id="XP_062740565.1">
    <property type="nucleotide sequence ID" value="XM_062891919.1"/>
</dbReference>
<protein>
    <recommendedName>
        <fullName evidence="5">Fucose-specific lectin</fullName>
    </recommendedName>
</protein>
<evidence type="ECO:0000256" key="2">
    <source>
        <dbReference type="SAM" id="Phobius"/>
    </source>
</evidence>
<sequence length="529" mass="58981">MCYEINASHPGPKQSLLCKVLYLKALPWDNAKLNKDPGFRSGFRRAKSILYSSVSAEYACWVCRHDIPTLATLDHNPASRQTRRIYLCLSYSFPNKKMLRIQSRPGTRVGISTAMNFSRRGRSHDCAAASTNLYDKVFAVVKDERDVGSKTKLYIKEAQDVSRWFELISTQQLALQELSTSTHRPSHPLLFIMATAFGVFSGILTVLGFIQSNIPDRPNQYETKFRIHVGLDGPSGLSNAGGDAPDIRVWNEAGQFIGAKYDPGKINHGSFKDVTVQLSQPHQPTYALFTGNDDAICIAYITNSWADGSKYGWVGNWADSSSCNQDWYYSNIVQSGKTLNCAWIDRNGDRPKTAFQTHIHEFADESRNRGKNVGYYCASNPSLKWYTNWEPNTISYWVTPRKRGLAGRSSEPQQGIAVGPVKPGSEEREKLAGSRPAFNETRLVRSSRPEHSAVTLCGSDSSRGPDLVSLHEGKFCDMSTREVLPLCSPSVTGDCFDDTVKTLKVRSGAIVGREVEVEKDYTEVLDWGL</sequence>
<gene>
    <name evidence="3" type="ORF">QC762_602260</name>
</gene>
<feature type="region of interest" description="Disordered" evidence="1">
    <location>
        <begin position="406"/>
        <end position="435"/>
    </location>
</feature>
<name>A0ABR0G782_9PEZI</name>
<dbReference type="Proteomes" id="UP001323405">
    <property type="component" value="Unassembled WGS sequence"/>
</dbReference>
<organism evidence="3 4">
    <name type="scientific">Podospora pseudocomata</name>
    <dbReference type="NCBI Taxonomy" id="2093779"/>
    <lineage>
        <taxon>Eukaryota</taxon>
        <taxon>Fungi</taxon>
        <taxon>Dikarya</taxon>
        <taxon>Ascomycota</taxon>
        <taxon>Pezizomycotina</taxon>
        <taxon>Sordariomycetes</taxon>
        <taxon>Sordariomycetidae</taxon>
        <taxon>Sordariales</taxon>
        <taxon>Podosporaceae</taxon>
        <taxon>Podospora</taxon>
    </lineage>
</organism>
<evidence type="ECO:0000256" key="1">
    <source>
        <dbReference type="SAM" id="MobiDB-lite"/>
    </source>
</evidence>
<accession>A0ABR0G782</accession>
<dbReference type="GeneID" id="87911826"/>
<evidence type="ECO:0000313" key="3">
    <source>
        <dbReference type="EMBL" id="KAK4651590.1"/>
    </source>
</evidence>
<keyword evidence="4" id="KW-1185">Reference proteome</keyword>
<evidence type="ECO:0000313" key="4">
    <source>
        <dbReference type="Proteomes" id="UP001323405"/>
    </source>
</evidence>
<feature type="transmembrane region" description="Helical" evidence="2">
    <location>
        <begin position="189"/>
        <end position="210"/>
    </location>
</feature>
<keyword evidence="2" id="KW-0812">Transmembrane</keyword>
<evidence type="ECO:0008006" key="5">
    <source>
        <dbReference type="Google" id="ProtNLM"/>
    </source>
</evidence>
<reference evidence="3 4" key="1">
    <citation type="journal article" date="2023" name="bioRxiv">
        <title>High-quality genome assemblies of four members of thePodospora anserinaspecies complex.</title>
        <authorList>
            <person name="Ament-Velasquez S.L."/>
            <person name="Vogan A.A."/>
            <person name="Wallerman O."/>
            <person name="Hartmann F."/>
            <person name="Gautier V."/>
            <person name="Silar P."/>
            <person name="Giraud T."/>
            <person name="Johannesson H."/>
        </authorList>
    </citation>
    <scope>NUCLEOTIDE SEQUENCE [LARGE SCALE GENOMIC DNA]</scope>
    <source>
        <strain evidence="3 4">CBS 415.72m</strain>
    </source>
</reference>
<comment type="caution">
    <text evidence="3">The sequence shown here is derived from an EMBL/GenBank/DDBJ whole genome shotgun (WGS) entry which is preliminary data.</text>
</comment>
<keyword evidence="2" id="KW-1133">Transmembrane helix</keyword>
<keyword evidence="2" id="KW-0472">Membrane</keyword>